<dbReference type="OrthoDB" id="8019813at2"/>
<reference evidence="3 4" key="1">
    <citation type="submission" date="2019-09" db="EMBL/GenBank/DDBJ databases">
        <title>Salinarimonas rosea gen. nov., sp. nov., a new member of the a-2 subgroup of the Proteobacteria.</title>
        <authorList>
            <person name="Liu J."/>
        </authorList>
    </citation>
    <scope>NUCLEOTIDE SEQUENCE [LARGE SCALE GENOMIC DNA]</scope>
    <source>
        <strain evidence="3 4">BN140002</strain>
    </source>
</reference>
<dbReference type="RefSeq" id="WP_149821093.1">
    <property type="nucleotide sequence ID" value="NZ_VUOA01000037.1"/>
</dbReference>
<dbReference type="Proteomes" id="UP000323142">
    <property type="component" value="Unassembled WGS sequence"/>
</dbReference>
<accession>A0A5B2V9Y7</accession>
<dbReference type="EMBL" id="VUOA01000037">
    <property type="protein sequence ID" value="KAA2235149.1"/>
    <property type="molecule type" value="Genomic_DNA"/>
</dbReference>
<evidence type="ECO:0000256" key="2">
    <source>
        <dbReference type="SAM" id="SignalP"/>
    </source>
</evidence>
<evidence type="ECO:0000256" key="1">
    <source>
        <dbReference type="SAM" id="MobiDB-lite"/>
    </source>
</evidence>
<proteinExistence type="predicted"/>
<dbReference type="AlphaFoldDB" id="A0A5B2V9Y7"/>
<reference evidence="3 4" key="2">
    <citation type="submission" date="2019-09" db="EMBL/GenBank/DDBJ databases">
        <authorList>
            <person name="Jin C."/>
        </authorList>
    </citation>
    <scope>NUCLEOTIDE SEQUENCE [LARGE SCALE GENOMIC DNA]</scope>
    <source>
        <strain evidence="3 4">BN140002</strain>
    </source>
</reference>
<protein>
    <submittedName>
        <fullName evidence="3">Uncharacterized protein</fullName>
    </submittedName>
</protein>
<evidence type="ECO:0000313" key="3">
    <source>
        <dbReference type="EMBL" id="KAA2235149.1"/>
    </source>
</evidence>
<keyword evidence="2" id="KW-0732">Signal</keyword>
<comment type="caution">
    <text evidence="3">The sequence shown here is derived from an EMBL/GenBank/DDBJ whole genome shotgun (WGS) entry which is preliminary data.</text>
</comment>
<organism evidence="3 4">
    <name type="scientific">Salinarimonas soli</name>
    <dbReference type="NCBI Taxonomy" id="1638099"/>
    <lineage>
        <taxon>Bacteria</taxon>
        <taxon>Pseudomonadati</taxon>
        <taxon>Pseudomonadota</taxon>
        <taxon>Alphaproteobacteria</taxon>
        <taxon>Hyphomicrobiales</taxon>
        <taxon>Salinarimonadaceae</taxon>
        <taxon>Salinarimonas</taxon>
    </lineage>
</organism>
<feature type="region of interest" description="Disordered" evidence="1">
    <location>
        <begin position="46"/>
        <end position="66"/>
    </location>
</feature>
<keyword evidence="4" id="KW-1185">Reference proteome</keyword>
<evidence type="ECO:0000313" key="4">
    <source>
        <dbReference type="Proteomes" id="UP000323142"/>
    </source>
</evidence>
<gene>
    <name evidence="3" type="ORF">F0L46_20605</name>
</gene>
<sequence length="84" mass="8568">MTQHLLPAALLLLAAVPASARPDCRPPRDLPPGVTPPQRVGCPAAAPAANGGLRPGRTPGFVDLGNGTEVRISGRVRVETGASR</sequence>
<name>A0A5B2V9Y7_9HYPH</name>
<feature type="chain" id="PRO_5022703823" evidence="2">
    <location>
        <begin position="21"/>
        <end position="84"/>
    </location>
</feature>
<feature type="signal peptide" evidence="2">
    <location>
        <begin position="1"/>
        <end position="20"/>
    </location>
</feature>